<feature type="domain" description="LRRC37A/B like protein 1 C-terminal" evidence="5">
    <location>
        <begin position="499"/>
        <end position="584"/>
    </location>
</feature>
<evidence type="ECO:0000259" key="5">
    <source>
        <dbReference type="Pfam" id="PF14914"/>
    </source>
</evidence>
<dbReference type="SMART" id="SM00369">
    <property type="entry name" value="LRR_TYP"/>
    <property type="match status" value="3"/>
</dbReference>
<evidence type="ECO:0000256" key="4">
    <source>
        <dbReference type="SAM" id="Phobius"/>
    </source>
</evidence>
<evidence type="ECO:0000256" key="3">
    <source>
        <dbReference type="SAM" id="MobiDB-lite"/>
    </source>
</evidence>
<evidence type="ECO:0000256" key="1">
    <source>
        <dbReference type="ARBA" id="ARBA00022614"/>
    </source>
</evidence>
<feature type="domain" description="Leucine-rich repeat-containing protein 37 N-terminal" evidence="6">
    <location>
        <begin position="221"/>
        <end position="264"/>
    </location>
</feature>
<dbReference type="Pfam" id="PF13855">
    <property type="entry name" value="LRR_8"/>
    <property type="match status" value="1"/>
</dbReference>
<evidence type="ECO:0000313" key="8">
    <source>
        <dbReference type="Proteomes" id="UP000550707"/>
    </source>
</evidence>
<proteinExistence type="predicted"/>
<dbReference type="Proteomes" id="UP000550707">
    <property type="component" value="Unassembled WGS sequence"/>
</dbReference>
<evidence type="ECO:0008006" key="9">
    <source>
        <dbReference type="Google" id="ProtNLM"/>
    </source>
</evidence>
<dbReference type="EMBL" id="JACASF010000019">
    <property type="protein sequence ID" value="KAF6416228.1"/>
    <property type="molecule type" value="Genomic_DNA"/>
</dbReference>
<dbReference type="InterPro" id="IPR029423">
    <property type="entry name" value="LRRC37AB_C"/>
</dbReference>
<dbReference type="PANTHER" id="PTHR23045">
    <property type="entry name" value="LEUCINE-RICH REPEAT-CONTAINING PROTEIN 37A"/>
    <property type="match status" value="1"/>
</dbReference>
<keyword evidence="1" id="KW-0433">Leucine-rich repeat</keyword>
<dbReference type="Gene3D" id="3.80.10.10">
    <property type="entry name" value="Ribonuclease Inhibitor"/>
    <property type="match status" value="1"/>
</dbReference>
<dbReference type="InterPro" id="IPR001611">
    <property type="entry name" value="Leu-rich_rpt"/>
</dbReference>
<name>A0A7J8CZA6_MOLMO</name>
<organism evidence="7 8">
    <name type="scientific">Molossus molossus</name>
    <name type="common">Pallas' mastiff bat</name>
    <name type="synonym">Vespertilio molossus</name>
    <dbReference type="NCBI Taxonomy" id="27622"/>
    <lineage>
        <taxon>Eukaryota</taxon>
        <taxon>Metazoa</taxon>
        <taxon>Chordata</taxon>
        <taxon>Craniata</taxon>
        <taxon>Vertebrata</taxon>
        <taxon>Euteleostomi</taxon>
        <taxon>Mammalia</taxon>
        <taxon>Eutheria</taxon>
        <taxon>Laurasiatheria</taxon>
        <taxon>Chiroptera</taxon>
        <taxon>Yangochiroptera</taxon>
        <taxon>Molossidae</taxon>
        <taxon>Molossus</taxon>
    </lineage>
</organism>
<feature type="compositionally biased region" description="Polar residues" evidence="3">
    <location>
        <begin position="144"/>
        <end position="154"/>
    </location>
</feature>
<comment type="caution">
    <text evidence="7">The sequence shown here is derived from an EMBL/GenBank/DDBJ whole genome shotgun (WGS) entry which is preliminary data.</text>
</comment>
<keyword evidence="4" id="KW-0812">Transmembrane</keyword>
<dbReference type="InterPro" id="IPR032754">
    <property type="entry name" value="LRRC37_N"/>
</dbReference>
<dbReference type="SUPFAM" id="SSF52058">
    <property type="entry name" value="L domain-like"/>
    <property type="match status" value="1"/>
</dbReference>
<feature type="compositionally biased region" description="Polar residues" evidence="3">
    <location>
        <begin position="123"/>
        <end position="135"/>
    </location>
</feature>
<keyword evidence="8" id="KW-1185">Reference proteome</keyword>
<dbReference type="PROSITE" id="PS51450">
    <property type="entry name" value="LRR"/>
    <property type="match status" value="1"/>
</dbReference>
<protein>
    <recommendedName>
        <fullName evidence="9">Leucine rich repeat containing 37A</fullName>
    </recommendedName>
</protein>
<evidence type="ECO:0000256" key="2">
    <source>
        <dbReference type="ARBA" id="ARBA00022737"/>
    </source>
</evidence>
<evidence type="ECO:0000259" key="6">
    <source>
        <dbReference type="Pfam" id="PF15779"/>
    </source>
</evidence>
<reference evidence="7 8" key="1">
    <citation type="journal article" date="2020" name="Nature">
        <title>Six reference-quality genomes reveal evolution of bat adaptations.</title>
        <authorList>
            <person name="Jebb D."/>
            <person name="Huang Z."/>
            <person name="Pippel M."/>
            <person name="Hughes G.M."/>
            <person name="Lavrichenko K."/>
            <person name="Devanna P."/>
            <person name="Winkler S."/>
            <person name="Jermiin L.S."/>
            <person name="Skirmuntt E.C."/>
            <person name="Katzourakis A."/>
            <person name="Burkitt-Gray L."/>
            <person name="Ray D.A."/>
            <person name="Sullivan K.A.M."/>
            <person name="Roscito J.G."/>
            <person name="Kirilenko B.M."/>
            <person name="Davalos L.M."/>
            <person name="Corthals A.P."/>
            <person name="Power M.L."/>
            <person name="Jones G."/>
            <person name="Ransome R.D."/>
            <person name="Dechmann D.K.N."/>
            <person name="Locatelli A.G."/>
            <person name="Puechmaille S.J."/>
            <person name="Fedrigo O."/>
            <person name="Jarvis E.D."/>
            <person name="Hiller M."/>
            <person name="Vernes S.C."/>
            <person name="Myers E.W."/>
            <person name="Teeling E.C."/>
        </authorList>
    </citation>
    <scope>NUCLEOTIDE SEQUENCE [LARGE SCALE GENOMIC DNA]</scope>
    <source>
        <strain evidence="7">MMolMol1</strain>
        <tissue evidence="7">Muscle</tissue>
    </source>
</reference>
<dbReference type="InterPro" id="IPR003591">
    <property type="entry name" value="Leu-rich_rpt_typical-subtyp"/>
</dbReference>
<feature type="region of interest" description="Disordered" evidence="3">
    <location>
        <begin position="97"/>
        <end position="156"/>
    </location>
</feature>
<sequence>MVPEPTHLHCSLFPTYLSRLLCSEPLPVMSRPHLRPPRLLFTWQLLWLLVQEAQPSELALDPVLLISVLPGTTEPWPSDQQNPPPEPSNTIEQVKSLSLREEDSPLPTDAPEEVKPPAPLETPAQQVLSTQQEVPQNPPEKMESSPSQEETPAQPTWEADATALQQTTAPPKHPEVTLPHPEAVQVQQPTLIEVTIQPLDLEVTIIQQPPTGADATALQQTTAPPKHHEVTLPLPDPIQAQQRTLIEVTIQPLHLDITIIQQPESSETVSTMTKQSATMNICELCTCSNGTLSCTGLSPEQRLHRVPVPEPNSTFIVLNLSGNNLRKLHKDSFEGLHSLQYLDLSCNEIQFIERNTFDSLPSLQYIILSCNPLTTVQDPYLFKLPALKYLDMGKTQVSLITVERILVMTLHLEKLVLPSHLACCLCQFKKNIEAVGKTVKLHCDPECLTKTPCDEELLIEGLFMKILEGRKNTSTELTVEPEGASRVKNGDNLSPFMSFLIKHLNEQQKVKVSKAEQDTNQWKKENYMNERPEAQSKQIEQESNELTKEVQGYGYNHHLIVAIPVTLGAIVFIVIFCFMAIYYRTPSEEGKEGSSRGFFSILHHKRSSPKHEMEEHLFWKRQPFWLRDLYRPVSATSIENMAQKLHDKDVSVEDELFYKMLRGEFSVFKVAATDSAA</sequence>
<gene>
    <name evidence="7" type="ORF">HJG59_009504</name>
</gene>
<dbReference type="PANTHER" id="PTHR23045:SF9">
    <property type="entry name" value="LEUCINE RICH REPEAT CONTAINING 37A-RELATED"/>
    <property type="match status" value="1"/>
</dbReference>
<dbReference type="InterPro" id="IPR015753">
    <property type="entry name" value="LRRC37"/>
</dbReference>
<feature type="transmembrane region" description="Helical" evidence="4">
    <location>
        <begin position="559"/>
        <end position="583"/>
    </location>
</feature>
<dbReference type="Pfam" id="PF14914">
    <property type="entry name" value="LRRC37AB_C"/>
    <property type="match status" value="1"/>
</dbReference>
<accession>A0A7J8CZA6</accession>
<dbReference type="InterPro" id="IPR032675">
    <property type="entry name" value="LRR_dom_sf"/>
</dbReference>
<keyword evidence="4" id="KW-0472">Membrane</keyword>
<feature type="domain" description="Leucine-rich repeat-containing protein 37 N-terminal" evidence="6">
    <location>
        <begin position="142"/>
        <end position="213"/>
    </location>
</feature>
<dbReference type="AlphaFoldDB" id="A0A7J8CZA6"/>
<evidence type="ECO:0000313" key="7">
    <source>
        <dbReference type="EMBL" id="KAF6416228.1"/>
    </source>
</evidence>
<keyword evidence="4" id="KW-1133">Transmembrane helix</keyword>
<keyword evidence="2" id="KW-0677">Repeat</keyword>
<dbReference type="Pfam" id="PF15779">
    <property type="entry name" value="LRRC37"/>
    <property type="match status" value="2"/>
</dbReference>